<keyword evidence="2" id="KW-1133">Transmembrane helix</keyword>
<keyword evidence="2" id="KW-0812">Transmembrane</keyword>
<dbReference type="Gene3D" id="1.10.287.70">
    <property type="match status" value="1"/>
</dbReference>
<feature type="compositionally biased region" description="Low complexity" evidence="1">
    <location>
        <begin position="180"/>
        <end position="193"/>
    </location>
</feature>
<evidence type="ECO:0000313" key="4">
    <source>
        <dbReference type="Proteomes" id="UP000440578"/>
    </source>
</evidence>
<sequence length="1165" mass="130008">MNVEGVSPPTPFLARPGKPALPWSDWIFSFHNYLTALGGEAYSTERKTALLLHCVGAEAQRVYRTLPVQPRREDEDEFHAAERQLAEFYEPQVNVIAERFFFRQRRQESHEPTADYVAALRRLAVNCSFGQMTDAMIRDQVVEATVHPILRERFLQDKGLTLDRVLEIAEAFERSRREATAMAGPARPAADGAQSLHQISDARQRRGRRPWRPARRQDDRRPAPAQLQADRRPGPAQLQPDTCPSCGRRQHNERGRCPATGATCRQCGRTGHFAVVCWSGERNDDRRCHELTVLCCAVPNTDKMMCEVQMEVPGITQTVNLQVDTGATVSALGLGIARRLFKGSRLNRTSARLFGFGRHQLQVLGMLPALVTYRGRRANTEFFIIDSDGEEAVMGLDLLKQLDVNLHPASGAIDPLAVTGSAEVPEPPPSQPDPGEICSLTMVQGHPEEADLHEDSSAEEEVIALLTDEESVLTEQDVRTASAADPELQQLRHQIKRGWPSSAKACPVEVQPYFKMRHDTDDEVLSLDVYLQILHQMQAEDLLPSEEGMGLTLCGDLFPEVGLSHWPLGGPLTVRSCRRCQGPFRAELLSDQPMLPRALLQGAGCEYWPGARPLPHWSPRPAVLLGRLDCRDALLRPELDRLPDALCLQLDGLPPRTAERTGRLFRRTFALRAVREIGAWNSSGGLQVTDRRTGIQPNGRIIADGSPLRVAYEHQGSRRYHCEKSPHENRTCSSVSLRTRLPAFSATQLELGILQIPSFYNLTLEIVDPREFTVQPVRGRMTPQRARAIGLMVAGGADRIWPSGVLQPWMYRLPISAYDSGSIMPYSFMTVRQPPQLRVDSLFRLFSPGTWAAIGVSTLLVAVLLSRMLNRSSVAESTTTALAMLLGQSLPLGRGRLPARHRPLVAVWVAMSLILTTAFLSDLIKALTVPRSQPPETVSDLVQRNYRLFSDFPSMQRLYSHSARPLVRQLARDMSVVRYDRKELLHTMLRERSAYSTALPAMLETMAEVMIRSQGSVQFEDFAFGREAFGHMLVGRLWSKHHPLLAYRITTVRRLHASGLLSTERFEQQAQHLGRRLKALACARRQASCYTGAVVRPLTVANLHGPLLLYGVGAGLALLVLLLEMLLERVLKRRHRQPEPTEGADISSPQPSGSAEQRPVTADTD</sequence>
<feature type="region of interest" description="Disordered" evidence="1">
    <location>
        <begin position="179"/>
        <end position="255"/>
    </location>
</feature>
<dbReference type="PANTHER" id="PTHR33198">
    <property type="entry name" value="ANK_REP_REGION DOMAIN-CONTAINING PROTEIN-RELATED"/>
    <property type="match status" value="1"/>
</dbReference>
<feature type="compositionally biased region" description="Basic residues" evidence="1">
    <location>
        <begin position="205"/>
        <end position="214"/>
    </location>
</feature>
<accession>A0A6A4WCH2</accession>
<evidence type="ECO:0000256" key="1">
    <source>
        <dbReference type="SAM" id="MobiDB-lite"/>
    </source>
</evidence>
<evidence type="ECO:0000256" key="2">
    <source>
        <dbReference type="SAM" id="Phobius"/>
    </source>
</evidence>
<dbReference type="OrthoDB" id="6380665at2759"/>
<feature type="transmembrane region" description="Helical" evidence="2">
    <location>
        <begin position="904"/>
        <end position="924"/>
    </location>
</feature>
<dbReference type="Proteomes" id="UP000440578">
    <property type="component" value="Unassembled WGS sequence"/>
</dbReference>
<keyword evidence="2" id="KW-0472">Membrane</keyword>
<protein>
    <recommendedName>
        <fullName evidence="5">CCHC-type domain-containing protein</fullName>
    </recommendedName>
</protein>
<reference evidence="3 4" key="1">
    <citation type="submission" date="2019-07" db="EMBL/GenBank/DDBJ databases">
        <title>Draft genome assembly of a fouling barnacle, Amphibalanus amphitrite (Darwin, 1854): The first reference genome for Thecostraca.</title>
        <authorList>
            <person name="Kim W."/>
        </authorList>
    </citation>
    <scope>NUCLEOTIDE SEQUENCE [LARGE SCALE GENOMIC DNA]</scope>
    <source>
        <strain evidence="3">SNU_AA5</strain>
        <tissue evidence="3">Soma without cirri and trophi</tissue>
    </source>
</reference>
<dbReference type="Gene3D" id="4.10.60.10">
    <property type="entry name" value="Zinc finger, CCHC-type"/>
    <property type="match status" value="1"/>
</dbReference>
<proteinExistence type="predicted"/>
<keyword evidence="4" id="KW-1185">Reference proteome</keyword>
<gene>
    <name evidence="3" type="ORF">FJT64_023823</name>
</gene>
<evidence type="ECO:0000313" key="3">
    <source>
        <dbReference type="EMBL" id="KAF0304345.1"/>
    </source>
</evidence>
<dbReference type="PANTHER" id="PTHR33198:SF20">
    <property type="entry name" value="RETROTRANSPOSON GAG DOMAIN-CONTAINING PROTEIN"/>
    <property type="match status" value="1"/>
</dbReference>
<dbReference type="EMBL" id="VIIS01000854">
    <property type="protein sequence ID" value="KAF0304345.1"/>
    <property type="molecule type" value="Genomic_DNA"/>
</dbReference>
<comment type="caution">
    <text evidence="3">The sequence shown here is derived from an EMBL/GenBank/DDBJ whole genome shotgun (WGS) entry which is preliminary data.</text>
</comment>
<dbReference type="SUPFAM" id="SSF50630">
    <property type="entry name" value="Acid proteases"/>
    <property type="match status" value="1"/>
</dbReference>
<name>A0A6A4WCH2_AMPAM</name>
<feature type="region of interest" description="Disordered" evidence="1">
    <location>
        <begin position="1134"/>
        <end position="1165"/>
    </location>
</feature>
<organism evidence="3 4">
    <name type="scientific">Amphibalanus amphitrite</name>
    <name type="common">Striped barnacle</name>
    <name type="synonym">Balanus amphitrite</name>
    <dbReference type="NCBI Taxonomy" id="1232801"/>
    <lineage>
        <taxon>Eukaryota</taxon>
        <taxon>Metazoa</taxon>
        <taxon>Ecdysozoa</taxon>
        <taxon>Arthropoda</taxon>
        <taxon>Crustacea</taxon>
        <taxon>Multicrustacea</taxon>
        <taxon>Cirripedia</taxon>
        <taxon>Thoracica</taxon>
        <taxon>Thoracicalcarea</taxon>
        <taxon>Balanomorpha</taxon>
        <taxon>Balanoidea</taxon>
        <taxon>Balanidae</taxon>
        <taxon>Amphibalaninae</taxon>
        <taxon>Amphibalanus</taxon>
    </lineage>
</organism>
<evidence type="ECO:0008006" key="5">
    <source>
        <dbReference type="Google" id="ProtNLM"/>
    </source>
</evidence>
<dbReference type="InterPro" id="IPR021109">
    <property type="entry name" value="Peptidase_aspartic_dom_sf"/>
</dbReference>
<dbReference type="Gene3D" id="2.40.70.10">
    <property type="entry name" value="Acid Proteases"/>
    <property type="match status" value="1"/>
</dbReference>
<feature type="transmembrane region" description="Helical" evidence="2">
    <location>
        <begin position="842"/>
        <end position="865"/>
    </location>
</feature>
<feature type="transmembrane region" description="Helical" evidence="2">
    <location>
        <begin position="1107"/>
        <end position="1127"/>
    </location>
</feature>
<dbReference type="AlphaFoldDB" id="A0A6A4WCH2"/>